<evidence type="ECO:0000256" key="13">
    <source>
        <dbReference type="ARBA" id="ARBA00022679"/>
    </source>
</evidence>
<dbReference type="EC" id="2.4.99.28" evidence="25"/>
<organism evidence="33 34">
    <name type="scientific">Wenzhouxiangella limi</name>
    <dbReference type="NCBI Taxonomy" id="2707351"/>
    <lineage>
        <taxon>Bacteria</taxon>
        <taxon>Pseudomonadati</taxon>
        <taxon>Pseudomonadota</taxon>
        <taxon>Gammaproteobacteria</taxon>
        <taxon>Chromatiales</taxon>
        <taxon>Wenzhouxiangellaceae</taxon>
        <taxon>Wenzhouxiangella</taxon>
    </lineage>
</organism>
<comment type="catalytic activity">
    <reaction evidence="26">
        <text>[GlcNAc-(1-&gt;4)-Mur2Ac(oyl-L-Ala-gamma-D-Glu-L-Lys-D-Ala-D-Ala)](n)-di-trans,octa-cis-undecaprenyl diphosphate + beta-D-GlcNAc-(1-&gt;4)-Mur2Ac(oyl-L-Ala-gamma-D-Glu-L-Lys-D-Ala-D-Ala)-di-trans,octa-cis-undecaprenyl diphosphate = [GlcNAc-(1-&gt;4)-Mur2Ac(oyl-L-Ala-gamma-D-Glu-L-Lys-D-Ala-D-Ala)](n+1)-di-trans,octa-cis-undecaprenyl diphosphate + di-trans,octa-cis-undecaprenyl diphosphate + H(+)</text>
        <dbReference type="Rhea" id="RHEA:23708"/>
        <dbReference type="Rhea" id="RHEA-COMP:9602"/>
        <dbReference type="Rhea" id="RHEA-COMP:9603"/>
        <dbReference type="ChEBI" id="CHEBI:15378"/>
        <dbReference type="ChEBI" id="CHEBI:58405"/>
        <dbReference type="ChEBI" id="CHEBI:60033"/>
        <dbReference type="ChEBI" id="CHEBI:78435"/>
        <dbReference type="EC" id="2.4.99.28"/>
    </reaction>
</comment>
<dbReference type="GO" id="GO:0009252">
    <property type="term" value="P:peptidoglycan biosynthetic process"/>
    <property type="evidence" value="ECO:0007669"/>
    <property type="project" value="UniProtKB-UniPathway"/>
</dbReference>
<evidence type="ECO:0000256" key="20">
    <source>
        <dbReference type="ARBA" id="ARBA00023136"/>
    </source>
</evidence>
<dbReference type="GO" id="GO:0046677">
    <property type="term" value="P:response to antibiotic"/>
    <property type="evidence" value="ECO:0007669"/>
    <property type="project" value="UniProtKB-KW"/>
</dbReference>
<evidence type="ECO:0000256" key="7">
    <source>
        <dbReference type="ARBA" id="ARBA00018638"/>
    </source>
</evidence>
<evidence type="ECO:0000256" key="25">
    <source>
        <dbReference type="ARBA" id="ARBA00044770"/>
    </source>
</evidence>
<evidence type="ECO:0000256" key="24">
    <source>
        <dbReference type="ARBA" id="ARBA00034000"/>
    </source>
</evidence>
<dbReference type="GO" id="GO:0005886">
    <property type="term" value="C:plasma membrane"/>
    <property type="evidence" value="ECO:0007669"/>
    <property type="project" value="UniProtKB-SubCell"/>
</dbReference>
<evidence type="ECO:0000256" key="10">
    <source>
        <dbReference type="ARBA" id="ARBA00022645"/>
    </source>
</evidence>
<dbReference type="EMBL" id="JAAGSC010000041">
    <property type="protein sequence ID" value="NDY96003.1"/>
    <property type="molecule type" value="Genomic_DNA"/>
</dbReference>
<evidence type="ECO:0000256" key="26">
    <source>
        <dbReference type="ARBA" id="ARBA00049902"/>
    </source>
</evidence>
<dbReference type="Pfam" id="PF17092">
    <property type="entry name" value="PCB_OB"/>
    <property type="match status" value="1"/>
</dbReference>
<dbReference type="GO" id="GO:0030288">
    <property type="term" value="C:outer membrane-bounded periplasmic space"/>
    <property type="evidence" value="ECO:0007669"/>
    <property type="project" value="TreeGrafter"/>
</dbReference>
<keyword evidence="19 29" id="KW-1133">Transmembrane helix</keyword>
<comment type="catalytic activity">
    <reaction evidence="24">
        <text>Preferential cleavage: (Ac)2-L-Lys-D-Ala-|-D-Ala. Also transpeptidation of peptidyl-alanyl moieties that are N-acyl substituents of D-alanine.</text>
        <dbReference type="EC" id="3.4.16.4"/>
    </reaction>
</comment>
<keyword evidence="34" id="KW-1185">Reference proteome</keyword>
<evidence type="ECO:0000256" key="17">
    <source>
        <dbReference type="ARBA" id="ARBA00022968"/>
    </source>
</evidence>
<comment type="function">
    <text evidence="1">Cell wall formation. Synthesis of cross-linked peptidoglycan from the lipid intermediates. The enzyme has a penicillin-insensitive transglycosylase N-terminal domain (formation of linear glycan strands) and a penicillin-sensitive transpeptidase C-terminal domain (cross-linking of the peptide subunits).</text>
</comment>
<dbReference type="UniPathway" id="UPA00219"/>
<evidence type="ECO:0000313" key="33">
    <source>
        <dbReference type="EMBL" id="NDY96003.1"/>
    </source>
</evidence>
<protein>
    <recommendedName>
        <fullName evidence="7">Penicillin-binding protein 1A</fullName>
        <ecNumber evidence="25">2.4.99.28</ecNumber>
        <ecNumber evidence="6">3.4.16.4</ecNumber>
    </recommendedName>
</protein>
<dbReference type="GO" id="GO:0006508">
    <property type="term" value="P:proteolysis"/>
    <property type="evidence" value="ECO:0007669"/>
    <property type="project" value="UniProtKB-KW"/>
</dbReference>
<dbReference type="GO" id="GO:0008955">
    <property type="term" value="F:peptidoglycan glycosyltransferase activity"/>
    <property type="evidence" value="ECO:0007669"/>
    <property type="project" value="UniProtKB-EC"/>
</dbReference>
<keyword evidence="8" id="KW-1003">Cell membrane</keyword>
<dbReference type="GO" id="GO:0009002">
    <property type="term" value="F:serine-type D-Ala-D-Ala carboxypeptidase activity"/>
    <property type="evidence" value="ECO:0007669"/>
    <property type="project" value="UniProtKB-EC"/>
</dbReference>
<evidence type="ECO:0000256" key="21">
    <source>
        <dbReference type="ARBA" id="ARBA00023251"/>
    </source>
</evidence>
<keyword evidence="13" id="KW-0808">Transferase</keyword>
<evidence type="ECO:0000256" key="22">
    <source>
        <dbReference type="ARBA" id="ARBA00023268"/>
    </source>
</evidence>
<evidence type="ECO:0000256" key="19">
    <source>
        <dbReference type="ARBA" id="ARBA00022989"/>
    </source>
</evidence>
<dbReference type="Proteomes" id="UP000484885">
    <property type="component" value="Unassembled WGS sequence"/>
</dbReference>
<evidence type="ECO:0000256" key="18">
    <source>
        <dbReference type="ARBA" id="ARBA00022984"/>
    </source>
</evidence>
<feature type="region of interest" description="Disordered" evidence="28">
    <location>
        <begin position="785"/>
        <end position="826"/>
    </location>
</feature>
<evidence type="ECO:0000259" key="30">
    <source>
        <dbReference type="Pfam" id="PF00905"/>
    </source>
</evidence>
<keyword evidence="9" id="KW-0997">Cell inner membrane</keyword>
<evidence type="ECO:0000313" key="34">
    <source>
        <dbReference type="Proteomes" id="UP000484885"/>
    </source>
</evidence>
<dbReference type="GO" id="GO:0071555">
    <property type="term" value="P:cell wall organization"/>
    <property type="evidence" value="ECO:0007669"/>
    <property type="project" value="UniProtKB-KW"/>
</dbReference>
<evidence type="ECO:0000256" key="15">
    <source>
        <dbReference type="ARBA" id="ARBA00022801"/>
    </source>
</evidence>
<evidence type="ECO:0000256" key="2">
    <source>
        <dbReference type="ARBA" id="ARBA00004249"/>
    </source>
</evidence>
<evidence type="ECO:0000256" key="1">
    <source>
        <dbReference type="ARBA" id="ARBA00002624"/>
    </source>
</evidence>
<dbReference type="PANTHER" id="PTHR32282">
    <property type="entry name" value="BINDING PROTEIN TRANSPEPTIDASE, PUTATIVE-RELATED"/>
    <property type="match status" value="1"/>
</dbReference>
<keyword evidence="21" id="KW-0046">Antibiotic resistance</keyword>
<dbReference type="PANTHER" id="PTHR32282:SF27">
    <property type="entry name" value="PENICILLIN-BINDING PROTEIN 1A"/>
    <property type="match status" value="1"/>
</dbReference>
<dbReference type="InterPro" id="IPR031376">
    <property type="entry name" value="PCB_OB"/>
</dbReference>
<comment type="similarity">
    <text evidence="5">In the N-terminal section; belongs to the glycosyltransferase 51 family.</text>
</comment>
<evidence type="ECO:0000256" key="8">
    <source>
        <dbReference type="ARBA" id="ARBA00022475"/>
    </source>
</evidence>
<keyword evidence="11" id="KW-0645">Protease</keyword>
<comment type="subcellular location">
    <subcellularLocation>
        <location evidence="2">Cell inner membrane</location>
        <topology evidence="2">Single-pass type II membrane protein</topology>
    </subcellularLocation>
</comment>
<accession>A0A845UVZ2</accession>
<evidence type="ECO:0000259" key="32">
    <source>
        <dbReference type="Pfam" id="PF17092"/>
    </source>
</evidence>
<keyword evidence="16" id="KW-0133">Cell shape</keyword>
<evidence type="ECO:0000256" key="16">
    <source>
        <dbReference type="ARBA" id="ARBA00022960"/>
    </source>
</evidence>
<keyword evidence="17" id="KW-0735">Signal-anchor</keyword>
<comment type="pathway">
    <text evidence="3">Cell wall biogenesis; peptidoglycan biosynthesis.</text>
</comment>
<dbReference type="InterPro" id="IPR001460">
    <property type="entry name" value="PCN-bd_Tpept"/>
</dbReference>
<dbReference type="RefSeq" id="WP_164211392.1">
    <property type="nucleotide sequence ID" value="NZ_JAAGSC010000041.1"/>
</dbReference>
<comment type="pathway">
    <text evidence="27">Glycan biosynthesis.</text>
</comment>
<feature type="domain" description="Glycosyl transferase family 51" evidence="31">
    <location>
        <begin position="59"/>
        <end position="236"/>
    </location>
</feature>
<dbReference type="InterPro" id="IPR023346">
    <property type="entry name" value="Lysozyme-like_dom_sf"/>
</dbReference>
<evidence type="ECO:0000256" key="12">
    <source>
        <dbReference type="ARBA" id="ARBA00022676"/>
    </source>
</evidence>
<dbReference type="InterPro" id="IPR001264">
    <property type="entry name" value="Glyco_trans_51"/>
</dbReference>
<evidence type="ECO:0000256" key="3">
    <source>
        <dbReference type="ARBA" id="ARBA00004752"/>
    </source>
</evidence>
<dbReference type="GO" id="GO:0008360">
    <property type="term" value="P:regulation of cell shape"/>
    <property type="evidence" value="ECO:0007669"/>
    <property type="project" value="UniProtKB-KW"/>
</dbReference>
<keyword evidence="18" id="KW-0573">Peptidoglycan synthesis</keyword>
<keyword evidence="20 29" id="KW-0472">Membrane</keyword>
<evidence type="ECO:0000256" key="27">
    <source>
        <dbReference type="ARBA" id="ARBA00060592"/>
    </source>
</evidence>
<keyword evidence="22" id="KW-0511">Multifunctional enzyme</keyword>
<keyword evidence="10" id="KW-0121">Carboxypeptidase</keyword>
<dbReference type="Gene3D" id="3.40.710.10">
    <property type="entry name" value="DD-peptidase/beta-lactamase superfamily"/>
    <property type="match status" value="2"/>
</dbReference>
<dbReference type="FunFam" id="1.10.3810.10:FF:000003">
    <property type="entry name" value="Penicillin-binding protein 1a"/>
    <property type="match status" value="1"/>
</dbReference>
<evidence type="ECO:0000256" key="4">
    <source>
        <dbReference type="ARBA" id="ARBA00007090"/>
    </source>
</evidence>
<dbReference type="SUPFAM" id="SSF53955">
    <property type="entry name" value="Lysozyme-like"/>
    <property type="match status" value="1"/>
</dbReference>
<dbReference type="NCBIfam" id="TIGR02074">
    <property type="entry name" value="PBP_1a_fam"/>
    <property type="match status" value="1"/>
</dbReference>
<keyword evidence="12" id="KW-0328">Glycosyltransferase</keyword>
<sequence>MLRLKFLIKFSIYMFSLALLAGTAGIGAIWVLVVPTLPDVESLRDIRLQVPLRVFSEDGALMAEIGEQRRTPVALDEVPETLRLAFLAAEDDRFYRHPGIDWRGTLRGALLYARSLGQGRVPGGSTITQQVARRFFLTTEYSVTRKLREMLLALKIEREMSKDEIFELYLNKEFLGHRAYGIVAAARVYYGTDLETLTIAQMAQLAALPKAPSRDNPISGPRQAMVRRNWVIERMHHLGYISSEARDEALAAPNTARYHGPVIELNAPWVAEMARQELIDRFGSEEAYAGGYQIHTTVRSSMQRAADEAVRDGLQAYDRRHGWRGPEQQLAPEILEDAAALEQRLREVRAVADLVPAVVVASDDEQAWLQLRDGEQITLTLESLTWARPFLELNSLGSRPTAVTDVLVPGDVVRLRSVEDQWQLAQVPRAEAALVAMEADSGAILAMVGGLDFSRNQFNRVTQSRRQPGSSFKPFIYAAALDHGYTPASMVNDAPVVVDDPSLERAWRPTNFGRRFHGPTRLREAMIHSRNLVSVRLLMDIGLDYARDYISDFGFERTDLPNGPSMALGSASLTPLSVTTAYSAFANGGYAVEPQFIHRVTDGFGRTVYEPEWPRICPDCPEPRPEPALEEDNAEEPPPAGPRRVDLSQPEGSAEDSAELVGPTIPPIAPRVVSAQTSWLIHSMLSDVVSEGTGRRALALGRQDLAGKTGTTNDLRDTWFVGFGGGIVATVWLGMDDNDSLGRQEQGGRTALPLWVDFMEVALQGRPERLPAEPVGLARAMINPDSGLRARPGTPGAIPEWFHADNLPPLEDPSERGGEDDPYDIF</sequence>
<evidence type="ECO:0000256" key="23">
    <source>
        <dbReference type="ARBA" id="ARBA00023316"/>
    </source>
</evidence>
<feature type="region of interest" description="Disordered" evidence="28">
    <location>
        <begin position="614"/>
        <end position="663"/>
    </location>
</feature>
<keyword evidence="23" id="KW-0961">Cell wall biogenesis/degradation</keyword>
<evidence type="ECO:0000256" key="14">
    <source>
        <dbReference type="ARBA" id="ARBA00022692"/>
    </source>
</evidence>
<evidence type="ECO:0000259" key="31">
    <source>
        <dbReference type="Pfam" id="PF00912"/>
    </source>
</evidence>
<comment type="caution">
    <text evidence="33">The sequence shown here is derived from an EMBL/GenBank/DDBJ whole genome shotgun (WGS) entry which is preliminary data.</text>
</comment>
<dbReference type="InterPro" id="IPR050396">
    <property type="entry name" value="Glycosyltr_51/Transpeptidase"/>
</dbReference>
<evidence type="ECO:0000256" key="28">
    <source>
        <dbReference type="SAM" id="MobiDB-lite"/>
    </source>
</evidence>
<dbReference type="SUPFAM" id="SSF56601">
    <property type="entry name" value="beta-lactamase/transpeptidase-like"/>
    <property type="match status" value="1"/>
</dbReference>
<evidence type="ECO:0000256" key="5">
    <source>
        <dbReference type="ARBA" id="ARBA00007739"/>
    </source>
</evidence>
<feature type="transmembrane region" description="Helical" evidence="29">
    <location>
        <begin position="12"/>
        <end position="33"/>
    </location>
</feature>
<evidence type="ECO:0000256" key="6">
    <source>
        <dbReference type="ARBA" id="ARBA00012448"/>
    </source>
</evidence>
<evidence type="ECO:0000256" key="29">
    <source>
        <dbReference type="SAM" id="Phobius"/>
    </source>
</evidence>
<dbReference type="Gene3D" id="1.10.3810.10">
    <property type="entry name" value="Biosynthetic peptidoglycan transglycosylase-like"/>
    <property type="match status" value="1"/>
</dbReference>
<dbReference type="GO" id="GO:0008658">
    <property type="term" value="F:penicillin binding"/>
    <property type="evidence" value="ECO:0007669"/>
    <property type="project" value="InterPro"/>
</dbReference>
<dbReference type="Pfam" id="PF00912">
    <property type="entry name" value="Transgly"/>
    <property type="match status" value="1"/>
</dbReference>
<dbReference type="InterPro" id="IPR036950">
    <property type="entry name" value="PBP_transglycosylase"/>
</dbReference>
<reference evidence="33 34" key="1">
    <citation type="submission" date="2020-02" db="EMBL/GenBank/DDBJ databases">
        <authorList>
            <person name="Zhang X.-Y."/>
        </authorList>
    </citation>
    <scope>NUCLEOTIDE SEQUENCE [LARGE SCALE GENOMIC DNA]</scope>
    <source>
        <strain evidence="33 34">C33</strain>
    </source>
</reference>
<feature type="domain" description="Penicillin-binding protein transpeptidase" evidence="30">
    <location>
        <begin position="433"/>
        <end position="723"/>
    </location>
</feature>
<keyword evidence="14 29" id="KW-0812">Transmembrane</keyword>
<dbReference type="AlphaFoldDB" id="A0A845UVZ2"/>
<name>A0A845UVZ2_9GAMM</name>
<dbReference type="EC" id="3.4.16.4" evidence="6"/>
<gene>
    <name evidence="33" type="ORF">G3I74_09695</name>
</gene>
<evidence type="ECO:0000256" key="11">
    <source>
        <dbReference type="ARBA" id="ARBA00022670"/>
    </source>
</evidence>
<comment type="similarity">
    <text evidence="4">In the C-terminal section; belongs to the transpeptidase family.</text>
</comment>
<feature type="domain" description="Penicillin-binding protein OB-like" evidence="32">
    <location>
        <begin position="323"/>
        <end position="429"/>
    </location>
</feature>
<evidence type="ECO:0000256" key="9">
    <source>
        <dbReference type="ARBA" id="ARBA00022519"/>
    </source>
</evidence>
<dbReference type="Pfam" id="PF00905">
    <property type="entry name" value="Transpeptidase"/>
    <property type="match status" value="1"/>
</dbReference>
<proteinExistence type="inferred from homology"/>
<keyword evidence="15" id="KW-0378">Hydrolase</keyword>
<dbReference type="InterPro" id="IPR012338">
    <property type="entry name" value="Beta-lactam/transpept-like"/>
</dbReference>